<evidence type="ECO:0000256" key="1">
    <source>
        <dbReference type="SAM" id="SignalP"/>
    </source>
</evidence>
<comment type="caution">
    <text evidence="2">The sequence shown here is derived from an EMBL/GenBank/DDBJ whole genome shotgun (WGS) entry which is preliminary data.</text>
</comment>
<evidence type="ECO:0000313" key="3">
    <source>
        <dbReference type="Proteomes" id="UP000295832"/>
    </source>
</evidence>
<protein>
    <recommendedName>
        <fullName evidence="4">Outer membrane protein with beta-barrel domain</fullName>
    </recommendedName>
</protein>
<keyword evidence="1" id="KW-0732">Signal</keyword>
<keyword evidence="3" id="KW-1185">Reference proteome</keyword>
<accession>A0A4V3GWL4</accession>
<evidence type="ECO:0008006" key="4">
    <source>
        <dbReference type="Google" id="ProtNLM"/>
    </source>
</evidence>
<reference evidence="2 3" key="1">
    <citation type="submission" date="2019-03" db="EMBL/GenBank/DDBJ databases">
        <title>Subsurface microbial communities from deep shales in Ohio and West Virginia, USA.</title>
        <authorList>
            <person name="Wrighton K."/>
        </authorList>
    </citation>
    <scope>NUCLEOTIDE SEQUENCE [LARGE SCALE GENOMIC DNA]</scope>
    <source>
        <strain evidence="2 3">MSL 6dP</strain>
    </source>
</reference>
<organism evidence="2 3">
    <name type="scientific">Orenia marismortui</name>
    <dbReference type="NCBI Taxonomy" id="46469"/>
    <lineage>
        <taxon>Bacteria</taxon>
        <taxon>Bacillati</taxon>
        <taxon>Bacillota</taxon>
        <taxon>Clostridia</taxon>
        <taxon>Halanaerobiales</taxon>
        <taxon>Halobacteroidaceae</taxon>
        <taxon>Orenia</taxon>
    </lineage>
</organism>
<proteinExistence type="predicted"/>
<feature type="chain" id="PRO_5039083965" description="Outer membrane protein with beta-barrel domain" evidence="1">
    <location>
        <begin position="23"/>
        <end position="248"/>
    </location>
</feature>
<dbReference type="AlphaFoldDB" id="A0A4V3GWL4"/>
<feature type="signal peptide" evidence="1">
    <location>
        <begin position="1"/>
        <end position="22"/>
    </location>
</feature>
<dbReference type="RefSeq" id="WP_134119073.1">
    <property type="nucleotide sequence ID" value="NZ_SOEG01000052.1"/>
</dbReference>
<gene>
    <name evidence="2" type="ORF">C7959_1525</name>
</gene>
<dbReference type="EMBL" id="SOEG01000052">
    <property type="protein sequence ID" value="TDX44499.1"/>
    <property type="molecule type" value="Genomic_DNA"/>
</dbReference>
<dbReference type="Gene3D" id="2.40.160.20">
    <property type="match status" value="1"/>
</dbReference>
<sequence length="248" mass="28609">MKKRILIYSTFLIILFSATTLAAEYQIVGGYYYLDLDPEINDYIQEYNHSIDNIIEFDESLGYSFNKKVIDPLDQIEDSNGYYIGISTTRNNLLITAQYEEFSNEDNASVYTKWTDPNNNNGTTVVKLNNKLKIQGIYGELGKKLNNYLQLTGGIGYYTGKINNEYYINISNSTNRDVNNDSDLEGELGFKIGSNFHYSLTDNLNFLCNISYRYLKMDLEENIREDNIEISELDLSGFETRVGFTYNF</sequence>
<evidence type="ECO:0000313" key="2">
    <source>
        <dbReference type="EMBL" id="TDX44499.1"/>
    </source>
</evidence>
<dbReference type="Proteomes" id="UP000295832">
    <property type="component" value="Unassembled WGS sequence"/>
</dbReference>
<name>A0A4V3GWL4_9FIRM</name>